<dbReference type="AlphaFoldDB" id="A0A5C1HX86"/>
<keyword evidence="2" id="KW-1185">Reference proteome</keyword>
<reference evidence="1" key="1">
    <citation type="submission" date="2019-08" db="EMBL/GenBank/DDBJ databases">
        <title>Comparative genome analysis confer to the adaptation heavy metal polluted environment.</title>
        <authorList>
            <person name="Li Y."/>
        </authorList>
    </citation>
    <scope>NUCLEOTIDE SEQUENCE [LARGE SCALE GENOMIC DNA]</scope>
    <source>
        <strain evidence="1">P1</strain>
    </source>
</reference>
<proteinExistence type="predicted"/>
<accession>A0A5C1HX86</accession>
<dbReference type="EMBL" id="CP043450">
    <property type="protein sequence ID" value="QEM10265.1"/>
    <property type="molecule type" value="Genomic_DNA"/>
</dbReference>
<protein>
    <submittedName>
        <fullName evidence="1">Uncharacterized protein</fullName>
    </submittedName>
</protein>
<evidence type="ECO:0000313" key="2">
    <source>
        <dbReference type="Proteomes" id="UP000251402"/>
    </source>
</evidence>
<dbReference type="RefSeq" id="WP_112575453.1">
    <property type="nucleotide sequence ID" value="NZ_CP043450.1"/>
</dbReference>
<gene>
    <name evidence="1" type="ORF">DEO27_009595</name>
</gene>
<evidence type="ECO:0000313" key="1">
    <source>
        <dbReference type="EMBL" id="QEM10265.1"/>
    </source>
</evidence>
<sequence>MKKYLFIAAGAALLFGCADTQKQEKDLLNQVIAVHDKVMPSDVKLTENKMLLDSLLKHGAPTINKDSAQAYIKLVDDADNAMNDWMHKFDPEKKDKSHQEFMEYLEAQKKQINKIDTLVTVAVTSSTKYITQIPVK</sequence>
<organism evidence="1 2">
    <name type="scientific">Mucilaginibacter rubeus</name>
    <dbReference type="NCBI Taxonomy" id="2027860"/>
    <lineage>
        <taxon>Bacteria</taxon>
        <taxon>Pseudomonadati</taxon>
        <taxon>Bacteroidota</taxon>
        <taxon>Sphingobacteriia</taxon>
        <taxon>Sphingobacteriales</taxon>
        <taxon>Sphingobacteriaceae</taxon>
        <taxon>Mucilaginibacter</taxon>
    </lineage>
</organism>
<dbReference type="PROSITE" id="PS51257">
    <property type="entry name" value="PROKAR_LIPOPROTEIN"/>
    <property type="match status" value="1"/>
</dbReference>
<dbReference type="KEGG" id="mrub:DEO27_009595"/>
<dbReference type="OrthoDB" id="1436925at2"/>
<dbReference type="Proteomes" id="UP000251402">
    <property type="component" value="Chromosome"/>
</dbReference>
<name>A0A5C1HX86_9SPHI</name>